<name>A0AAV8CJI5_9POAL</name>
<dbReference type="InterPro" id="IPR036249">
    <property type="entry name" value="Thioredoxin-like_sf"/>
</dbReference>
<protein>
    <recommendedName>
        <fullName evidence="1">protein-disulfide reductase</fullName>
        <ecNumber evidence="1">1.8.1.8</ecNumber>
    </recommendedName>
</protein>
<dbReference type="Pfam" id="PF13905">
    <property type="entry name" value="Thioredoxin_8"/>
    <property type="match status" value="1"/>
</dbReference>
<dbReference type="PANTHER" id="PTHR13871:SF96">
    <property type="entry name" value="THIOREDOXIN DOMAIN-CONTAINING PROTEIN"/>
    <property type="match status" value="1"/>
</dbReference>
<evidence type="ECO:0000259" key="8">
    <source>
        <dbReference type="Pfam" id="PF13905"/>
    </source>
</evidence>
<keyword evidence="4" id="KW-0520">NAD</keyword>
<keyword evidence="3" id="KW-0560">Oxidoreductase</keyword>
<feature type="domain" description="DC1" evidence="7">
    <location>
        <begin position="253"/>
        <end position="298"/>
    </location>
</feature>
<feature type="domain" description="Thioredoxin-like fold" evidence="8">
    <location>
        <begin position="16"/>
        <end position="108"/>
    </location>
</feature>
<dbReference type="InterPro" id="IPR012336">
    <property type="entry name" value="Thioredoxin-like_fold"/>
</dbReference>
<sequence>MLDTICFQVPVSKLEGKYAGLYFNDSRSSEWEEFTPILTQIHENLKQNGENFEIVTILLDDEESSFNDTLAKLPFLVIPFKDKSIGKLIRYFELRSFPTFVIIGSDGKTLRNNCADIIEEHGVDAWEGFPFSQEEMGILEEKAKAKLEQQTLESHLVRGEFNYVVGKDGTKIPVSDLVGKTIILYISVVWFVSWREYLQEKELPSGKIVCEDVILLFTEYGADAYPFTKERVKELHDKIENIKGWPERIKHEVHESHELLLIKCRPFSIYDCDLCEGTGDIWSYKCRECDFYLHPECALEKVDGEDMGEEDGQNAAKEEYVCDSDVCRKVE</sequence>
<reference evidence="9" key="1">
    <citation type="submission" date="2022-08" db="EMBL/GenBank/DDBJ databases">
        <authorList>
            <person name="Marques A."/>
        </authorList>
    </citation>
    <scope>NUCLEOTIDE SEQUENCE</scope>
    <source>
        <strain evidence="9">RhyPub2mFocal</strain>
        <tissue evidence="9">Leaves</tissue>
    </source>
</reference>
<dbReference type="Pfam" id="PF03107">
    <property type="entry name" value="C1_2"/>
    <property type="match status" value="1"/>
</dbReference>
<dbReference type="Proteomes" id="UP001140206">
    <property type="component" value="Chromosome 5"/>
</dbReference>
<organism evidence="9 10">
    <name type="scientific">Rhynchospora pubera</name>
    <dbReference type="NCBI Taxonomy" id="906938"/>
    <lineage>
        <taxon>Eukaryota</taxon>
        <taxon>Viridiplantae</taxon>
        <taxon>Streptophyta</taxon>
        <taxon>Embryophyta</taxon>
        <taxon>Tracheophyta</taxon>
        <taxon>Spermatophyta</taxon>
        <taxon>Magnoliopsida</taxon>
        <taxon>Liliopsida</taxon>
        <taxon>Poales</taxon>
        <taxon>Cyperaceae</taxon>
        <taxon>Cyperoideae</taxon>
        <taxon>Rhynchosporeae</taxon>
        <taxon>Rhynchospora</taxon>
    </lineage>
</organism>
<dbReference type="SUPFAM" id="SSF57889">
    <property type="entry name" value="Cysteine-rich domain"/>
    <property type="match status" value="1"/>
</dbReference>
<dbReference type="GO" id="GO:0047134">
    <property type="term" value="F:protein-disulfide reductase [NAD(P)H] activity"/>
    <property type="evidence" value="ECO:0007669"/>
    <property type="project" value="UniProtKB-EC"/>
</dbReference>
<dbReference type="Gene3D" id="3.40.30.10">
    <property type="entry name" value="Glutaredoxin"/>
    <property type="match status" value="1"/>
</dbReference>
<comment type="caution">
    <text evidence="9">The sequence shown here is derived from an EMBL/GenBank/DDBJ whole genome shotgun (WGS) entry which is preliminary data.</text>
</comment>
<evidence type="ECO:0000313" key="10">
    <source>
        <dbReference type="Proteomes" id="UP001140206"/>
    </source>
</evidence>
<keyword evidence="2" id="KW-0677">Repeat</keyword>
<gene>
    <name evidence="9" type="ORF">LUZ62_089748</name>
</gene>
<dbReference type="InterPro" id="IPR004146">
    <property type="entry name" value="DC1"/>
</dbReference>
<comment type="catalytic activity">
    <reaction evidence="5">
        <text>[protein]-dithiol + NAD(+) = [protein]-disulfide + NADH + H(+)</text>
        <dbReference type="Rhea" id="RHEA:18749"/>
        <dbReference type="Rhea" id="RHEA-COMP:10593"/>
        <dbReference type="Rhea" id="RHEA-COMP:10594"/>
        <dbReference type="ChEBI" id="CHEBI:15378"/>
        <dbReference type="ChEBI" id="CHEBI:29950"/>
        <dbReference type="ChEBI" id="CHEBI:50058"/>
        <dbReference type="ChEBI" id="CHEBI:57540"/>
        <dbReference type="ChEBI" id="CHEBI:57945"/>
        <dbReference type="EC" id="1.8.1.8"/>
    </reaction>
</comment>
<evidence type="ECO:0000256" key="6">
    <source>
        <dbReference type="ARBA" id="ARBA00047804"/>
    </source>
</evidence>
<evidence type="ECO:0000256" key="4">
    <source>
        <dbReference type="ARBA" id="ARBA00023027"/>
    </source>
</evidence>
<dbReference type="PANTHER" id="PTHR13871">
    <property type="entry name" value="THIOREDOXIN"/>
    <property type="match status" value="1"/>
</dbReference>
<dbReference type="SUPFAM" id="SSF52833">
    <property type="entry name" value="Thioredoxin-like"/>
    <property type="match status" value="1"/>
</dbReference>
<comment type="catalytic activity">
    <reaction evidence="6">
        <text>[protein]-dithiol + NADP(+) = [protein]-disulfide + NADPH + H(+)</text>
        <dbReference type="Rhea" id="RHEA:18753"/>
        <dbReference type="Rhea" id="RHEA-COMP:10593"/>
        <dbReference type="Rhea" id="RHEA-COMP:10594"/>
        <dbReference type="ChEBI" id="CHEBI:15378"/>
        <dbReference type="ChEBI" id="CHEBI:29950"/>
        <dbReference type="ChEBI" id="CHEBI:50058"/>
        <dbReference type="ChEBI" id="CHEBI:57783"/>
        <dbReference type="ChEBI" id="CHEBI:58349"/>
        <dbReference type="EC" id="1.8.1.8"/>
    </reaction>
</comment>
<evidence type="ECO:0000259" key="7">
    <source>
        <dbReference type="Pfam" id="PF03107"/>
    </source>
</evidence>
<dbReference type="EMBL" id="JAMFTS010000005">
    <property type="protein sequence ID" value="KAJ4755343.1"/>
    <property type="molecule type" value="Genomic_DNA"/>
</dbReference>
<evidence type="ECO:0000256" key="3">
    <source>
        <dbReference type="ARBA" id="ARBA00023002"/>
    </source>
</evidence>
<evidence type="ECO:0000256" key="5">
    <source>
        <dbReference type="ARBA" id="ARBA00047388"/>
    </source>
</evidence>
<evidence type="ECO:0000256" key="1">
    <source>
        <dbReference type="ARBA" id="ARBA00012612"/>
    </source>
</evidence>
<accession>A0AAV8CJI5</accession>
<dbReference type="InterPro" id="IPR052259">
    <property type="entry name" value="Nucleoredoxin-like"/>
</dbReference>
<evidence type="ECO:0000256" key="2">
    <source>
        <dbReference type="ARBA" id="ARBA00022737"/>
    </source>
</evidence>
<proteinExistence type="predicted"/>
<keyword evidence="10" id="KW-1185">Reference proteome</keyword>
<dbReference type="EC" id="1.8.1.8" evidence="1"/>
<dbReference type="AlphaFoldDB" id="A0AAV8CJI5"/>
<dbReference type="InterPro" id="IPR046349">
    <property type="entry name" value="C1-like_sf"/>
</dbReference>
<evidence type="ECO:0000313" key="9">
    <source>
        <dbReference type="EMBL" id="KAJ4755343.1"/>
    </source>
</evidence>